<dbReference type="AlphaFoldDB" id="A0AA39ZYV4"/>
<sequence length="205" mass="21478">MSTTYNISVINTSGKTQSYLLFAVVPKVSSVTGSVFTNVFMTAPPIVSKPNRSSSTTFTITREFFAICGTSIRSLAAGVQVGTSDYESAVLGTNQIPGTTFSFTTVDGAHFILPSPAKTAPNGAYTIATDSSFRIPNPNNTFVGLGGMSTAGSVVPMATFLASPSDTYNIFPVVKYYIATGSYSPGEIINVQEIGVTQLVDFTGS</sequence>
<name>A0AA39ZYV4_9PEZI</name>
<organism evidence="1 2">
    <name type="scientific">Lasiosphaeria miniovina</name>
    <dbReference type="NCBI Taxonomy" id="1954250"/>
    <lineage>
        <taxon>Eukaryota</taxon>
        <taxon>Fungi</taxon>
        <taxon>Dikarya</taxon>
        <taxon>Ascomycota</taxon>
        <taxon>Pezizomycotina</taxon>
        <taxon>Sordariomycetes</taxon>
        <taxon>Sordariomycetidae</taxon>
        <taxon>Sordariales</taxon>
        <taxon>Lasiosphaeriaceae</taxon>
        <taxon>Lasiosphaeria</taxon>
    </lineage>
</organism>
<protein>
    <submittedName>
        <fullName evidence="1">Uncharacterized protein</fullName>
    </submittedName>
</protein>
<dbReference type="GeneID" id="85330794"/>
<evidence type="ECO:0000313" key="1">
    <source>
        <dbReference type="EMBL" id="KAK0706154.1"/>
    </source>
</evidence>
<dbReference type="Proteomes" id="UP001172101">
    <property type="component" value="Unassembled WGS sequence"/>
</dbReference>
<reference evidence="1" key="1">
    <citation type="submission" date="2023-06" db="EMBL/GenBank/DDBJ databases">
        <title>Genome-scale phylogeny and comparative genomics of the fungal order Sordariales.</title>
        <authorList>
            <consortium name="Lawrence Berkeley National Laboratory"/>
            <person name="Hensen N."/>
            <person name="Bonometti L."/>
            <person name="Westerberg I."/>
            <person name="Brannstrom I.O."/>
            <person name="Guillou S."/>
            <person name="Cros-Aarteil S."/>
            <person name="Calhoun S."/>
            <person name="Haridas S."/>
            <person name="Kuo A."/>
            <person name="Mondo S."/>
            <person name="Pangilinan J."/>
            <person name="Riley R."/>
            <person name="LaButti K."/>
            <person name="Andreopoulos B."/>
            <person name="Lipzen A."/>
            <person name="Chen C."/>
            <person name="Yanf M."/>
            <person name="Daum C."/>
            <person name="Ng V."/>
            <person name="Clum A."/>
            <person name="Steindorff A."/>
            <person name="Ohm R."/>
            <person name="Martin F."/>
            <person name="Silar P."/>
            <person name="Natvig D."/>
            <person name="Lalanne C."/>
            <person name="Gautier V."/>
            <person name="Ament-velasquez S.L."/>
            <person name="Kruys A."/>
            <person name="Hutchinson M.I."/>
            <person name="Powell A.J."/>
            <person name="Barry K."/>
            <person name="Miller A.N."/>
            <person name="Grigoriev I.V."/>
            <person name="Debuchy R."/>
            <person name="Gladieux P."/>
            <person name="Thoren M.H."/>
            <person name="Johannesson H."/>
        </authorList>
    </citation>
    <scope>NUCLEOTIDE SEQUENCE</scope>
    <source>
        <strain evidence="1">SMH2392-1A</strain>
    </source>
</reference>
<gene>
    <name evidence="1" type="ORF">B0T26DRAFT_837077</name>
</gene>
<feature type="non-terminal residue" evidence="1">
    <location>
        <position position="205"/>
    </location>
</feature>
<accession>A0AA39ZYV4</accession>
<dbReference type="RefSeq" id="XP_060291248.1">
    <property type="nucleotide sequence ID" value="XM_060447524.1"/>
</dbReference>
<comment type="caution">
    <text evidence="1">The sequence shown here is derived from an EMBL/GenBank/DDBJ whole genome shotgun (WGS) entry which is preliminary data.</text>
</comment>
<dbReference type="EMBL" id="JAUIRO010000007">
    <property type="protein sequence ID" value="KAK0706154.1"/>
    <property type="molecule type" value="Genomic_DNA"/>
</dbReference>
<proteinExistence type="predicted"/>
<evidence type="ECO:0000313" key="2">
    <source>
        <dbReference type="Proteomes" id="UP001172101"/>
    </source>
</evidence>
<keyword evidence="2" id="KW-1185">Reference proteome</keyword>